<keyword evidence="7" id="KW-1185">Reference proteome</keyword>
<feature type="region of interest" description="Disordered" evidence="5">
    <location>
        <begin position="1"/>
        <end position="24"/>
    </location>
</feature>
<dbReference type="SMART" id="SM00175">
    <property type="entry name" value="RAB"/>
    <property type="match status" value="1"/>
</dbReference>
<evidence type="ECO:0000256" key="1">
    <source>
        <dbReference type="ARBA" id="ARBA00008344"/>
    </source>
</evidence>
<dbReference type="PRINTS" id="PR00449">
    <property type="entry name" value="RASTRNSFRMNG"/>
</dbReference>
<dbReference type="Gene3D" id="3.40.50.300">
    <property type="entry name" value="P-loop containing nucleotide triphosphate hydrolases"/>
    <property type="match status" value="1"/>
</dbReference>
<dbReference type="NCBIfam" id="TIGR00231">
    <property type="entry name" value="small_GTP"/>
    <property type="match status" value="1"/>
</dbReference>
<dbReference type="SUPFAM" id="SSF52540">
    <property type="entry name" value="P-loop containing nucleoside triphosphate hydrolases"/>
    <property type="match status" value="1"/>
</dbReference>
<dbReference type="InterPro" id="IPR051065">
    <property type="entry name" value="Ras-related_GTPase"/>
</dbReference>
<dbReference type="SMART" id="SM00174">
    <property type="entry name" value="RHO"/>
    <property type="match status" value="1"/>
</dbReference>
<dbReference type="Proteomes" id="UP001164746">
    <property type="component" value="Chromosome 6"/>
</dbReference>
<evidence type="ECO:0000256" key="2">
    <source>
        <dbReference type="ARBA" id="ARBA00011984"/>
    </source>
</evidence>
<dbReference type="Pfam" id="PF00071">
    <property type="entry name" value="Ras"/>
    <property type="match status" value="1"/>
</dbReference>
<name>A0ABY7EHU0_MYAAR</name>
<comment type="catalytic activity">
    <reaction evidence="4">
        <text>GTP + H2O = GDP + phosphate + H(+)</text>
        <dbReference type="Rhea" id="RHEA:19669"/>
        <dbReference type="ChEBI" id="CHEBI:15377"/>
        <dbReference type="ChEBI" id="CHEBI:15378"/>
        <dbReference type="ChEBI" id="CHEBI:37565"/>
        <dbReference type="ChEBI" id="CHEBI:43474"/>
        <dbReference type="ChEBI" id="CHEBI:58189"/>
        <dbReference type="EC" id="3.6.5.2"/>
    </reaction>
</comment>
<proteinExistence type="inferred from homology"/>
<dbReference type="PROSITE" id="PS51419">
    <property type="entry name" value="RAB"/>
    <property type="match status" value="1"/>
</dbReference>
<comment type="similarity">
    <text evidence="1">Belongs to the small GTPase superfamily. Ras family.</text>
</comment>
<keyword evidence="3" id="KW-0378">Hydrolase</keyword>
<protein>
    <recommendedName>
        <fullName evidence="2">small monomeric GTPase</fullName>
        <ecNumber evidence="2">3.6.5.2</ecNumber>
    </recommendedName>
</protein>
<reference evidence="6" key="1">
    <citation type="submission" date="2022-11" db="EMBL/GenBank/DDBJ databases">
        <title>Centuries of genome instability and evolution in soft-shell clam transmissible cancer (bioRxiv).</title>
        <authorList>
            <person name="Hart S.F.M."/>
            <person name="Yonemitsu M.A."/>
            <person name="Giersch R.M."/>
            <person name="Beal B.F."/>
            <person name="Arriagada G."/>
            <person name="Davis B.W."/>
            <person name="Ostrander E.A."/>
            <person name="Goff S.P."/>
            <person name="Metzger M.J."/>
        </authorList>
    </citation>
    <scope>NUCLEOTIDE SEQUENCE</scope>
    <source>
        <strain evidence="6">MELC-2E11</strain>
        <tissue evidence="6">Siphon/mantle</tissue>
    </source>
</reference>
<evidence type="ECO:0000256" key="3">
    <source>
        <dbReference type="ARBA" id="ARBA00022801"/>
    </source>
</evidence>
<dbReference type="InterPro" id="IPR001806">
    <property type="entry name" value="Small_GTPase"/>
</dbReference>
<gene>
    <name evidence="6" type="ORF">MAR_018415</name>
</gene>
<sequence length="240" mass="26757">MSVDSHLDKGGSTPKSPKAGLDSRHAHNGKEINMLVLGTHGVGKTGLITLTVRYLTKRFIGDYNSDIEMLYSHATSIDGKHLTLHIIDTQGQRSLDDVSPSQVLWADCVIIVFAVNDKTSFDLARSMVEHVHHIRAENQMPIGLVANKSDMIDRKQVSDTEVSRLCAEFNLFFFETAASEARASVGDVFVTLAQQVRIIFKKKEKLTRFMANPAVAAKLQIQQSFRSLAERTWRSRTSTL</sequence>
<dbReference type="PANTHER" id="PTHR45704">
    <property type="entry name" value="RAS-LIKE FAMILY MEMBER 11"/>
    <property type="match status" value="1"/>
</dbReference>
<dbReference type="SMART" id="SM00173">
    <property type="entry name" value="RAS"/>
    <property type="match status" value="1"/>
</dbReference>
<organism evidence="6 7">
    <name type="scientific">Mya arenaria</name>
    <name type="common">Soft-shell clam</name>
    <dbReference type="NCBI Taxonomy" id="6604"/>
    <lineage>
        <taxon>Eukaryota</taxon>
        <taxon>Metazoa</taxon>
        <taxon>Spiralia</taxon>
        <taxon>Lophotrochozoa</taxon>
        <taxon>Mollusca</taxon>
        <taxon>Bivalvia</taxon>
        <taxon>Autobranchia</taxon>
        <taxon>Heteroconchia</taxon>
        <taxon>Euheterodonta</taxon>
        <taxon>Imparidentia</taxon>
        <taxon>Neoheterodontei</taxon>
        <taxon>Myida</taxon>
        <taxon>Myoidea</taxon>
        <taxon>Myidae</taxon>
        <taxon>Mya</taxon>
    </lineage>
</organism>
<evidence type="ECO:0000256" key="5">
    <source>
        <dbReference type="SAM" id="MobiDB-lite"/>
    </source>
</evidence>
<evidence type="ECO:0000256" key="4">
    <source>
        <dbReference type="ARBA" id="ARBA00048098"/>
    </source>
</evidence>
<accession>A0ABY7EHU0</accession>
<dbReference type="EMBL" id="CP111017">
    <property type="protein sequence ID" value="WAR08457.1"/>
    <property type="molecule type" value="Genomic_DNA"/>
</dbReference>
<dbReference type="EC" id="3.6.5.2" evidence="2"/>
<dbReference type="InterPro" id="IPR027417">
    <property type="entry name" value="P-loop_NTPase"/>
</dbReference>
<evidence type="ECO:0000313" key="7">
    <source>
        <dbReference type="Proteomes" id="UP001164746"/>
    </source>
</evidence>
<evidence type="ECO:0000313" key="6">
    <source>
        <dbReference type="EMBL" id="WAR08457.1"/>
    </source>
</evidence>
<dbReference type="PROSITE" id="PS51421">
    <property type="entry name" value="RAS"/>
    <property type="match status" value="1"/>
</dbReference>
<dbReference type="InterPro" id="IPR005225">
    <property type="entry name" value="Small_GTP-bd"/>
</dbReference>